<evidence type="ECO:0000259" key="3">
    <source>
        <dbReference type="SMART" id="SM00822"/>
    </source>
</evidence>
<proteinExistence type="inferred from homology"/>
<evidence type="ECO:0000313" key="5">
    <source>
        <dbReference type="Proteomes" id="UP000247892"/>
    </source>
</evidence>
<reference evidence="4 5" key="1">
    <citation type="submission" date="2016-07" db="EMBL/GenBank/DDBJ databases">
        <title>Draft genome sequence of Prauserella sp. YIM 121212, isolated from alkaline soil.</title>
        <authorList>
            <person name="Ruckert C."/>
            <person name="Albersmeier A."/>
            <person name="Jiang C.-L."/>
            <person name="Jiang Y."/>
            <person name="Kalinowski J."/>
            <person name="Schneider O."/>
            <person name="Winkler A."/>
            <person name="Zotchev S.B."/>
        </authorList>
    </citation>
    <scope>NUCLEOTIDE SEQUENCE [LARGE SCALE GENOMIC DNA]</scope>
    <source>
        <strain evidence="4 5">YIM 121212</strain>
    </source>
</reference>
<dbReference type="SMART" id="SM00822">
    <property type="entry name" value="PKS_KR"/>
    <property type="match status" value="1"/>
</dbReference>
<comment type="similarity">
    <text evidence="1">Belongs to the short-chain dehydrogenases/reductases (SDR) family.</text>
</comment>
<dbReference type="AlphaFoldDB" id="A0A318LKB5"/>
<dbReference type="InterPro" id="IPR057326">
    <property type="entry name" value="KR_dom"/>
</dbReference>
<dbReference type="SUPFAM" id="SSF51735">
    <property type="entry name" value="NAD(P)-binding Rossmann-fold domains"/>
    <property type="match status" value="1"/>
</dbReference>
<dbReference type="RefSeq" id="WP_110340357.1">
    <property type="nucleotide sequence ID" value="NZ_JBHVKT010000080.1"/>
</dbReference>
<dbReference type="PRINTS" id="PR00081">
    <property type="entry name" value="GDHRDH"/>
</dbReference>
<dbReference type="CDD" id="cd05233">
    <property type="entry name" value="SDR_c"/>
    <property type="match status" value="1"/>
</dbReference>
<organism evidence="4 5">
    <name type="scientific">Prauserella flavalba</name>
    <dbReference type="NCBI Taxonomy" id="1477506"/>
    <lineage>
        <taxon>Bacteria</taxon>
        <taxon>Bacillati</taxon>
        <taxon>Actinomycetota</taxon>
        <taxon>Actinomycetes</taxon>
        <taxon>Pseudonocardiales</taxon>
        <taxon>Pseudonocardiaceae</taxon>
        <taxon>Prauserella</taxon>
    </lineage>
</organism>
<dbReference type="NCBIfam" id="NF005873">
    <property type="entry name" value="PRK07814.1"/>
    <property type="match status" value="1"/>
</dbReference>
<dbReference type="PANTHER" id="PTHR43639:SF1">
    <property type="entry name" value="SHORT-CHAIN DEHYDROGENASE_REDUCTASE FAMILY PROTEIN"/>
    <property type="match status" value="1"/>
</dbReference>
<dbReference type="Proteomes" id="UP000247892">
    <property type="component" value="Unassembled WGS sequence"/>
</dbReference>
<protein>
    <submittedName>
        <fullName evidence="4">Short-chain dehydrogenase</fullName>
    </submittedName>
</protein>
<name>A0A318LKB5_9PSEU</name>
<evidence type="ECO:0000256" key="2">
    <source>
        <dbReference type="ARBA" id="ARBA00023002"/>
    </source>
</evidence>
<accession>A0A318LKB5</accession>
<keyword evidence="2" id="KW-0560">Oxidoreductase</keyword>
<dbReference type="Pfam" id="PF13561">
    <property type="entry name" value="adh_short_C2"/>
    <property type="match status" value="1"/>
</dbReference>
<evidence type="ECO:0000256" key="1">
    <source>
        <dbReference type="ARBA" id="ARBA00006484"/>
    </source>
</evidence>
<dbReference type="FunFam" id="3.40.50.720:FF:000084">
    <property type="entry name" value="Short-chain dehydrogenase reductase"/>
    <property type="match status" value="1"/>
</dbReference>
<dbReference type="InterPro" id="IPR020904">
    <property type="entry name" value="Sc_DH/Rdtase_CS"/>
</dbReference>
<dbReference type="Gene3D" id="3.40.50.720">
    <property type="entry name" value="NAD(P)-binding Rossmann-like Domain"/>
    <property type="match status" value="1"/>
</dbReference>
<dbReference type="EMBL" id="MASU01000009">
    <property type="protein sequence ID" value="PXY28809.1"/>
    <property type="molecule type" value="Genomic_DNA"/>
</dbReference>
<dbReference type="PRINTS" id="PR00080">
    <property type="entry name" value="SDRFAMILY"/>
</dbReference>
<dbReference type="InterPro" id="IPR002347">
    <property type="entry name" value="SDR_fam"/>
</dbReference>
<evidence type="ECO:0000313" key="4">
    <source>
        <dbReference type="EMBL" id="PXY28809.1"/>
    </source>
</evidence>
<dbReference type="PROSITE" id="PS00061">
    <property type="entry name" value="ADH_SHORT"/>
    <property type="match status" value="1"/>
</dbReference>
<dbReference type="OrthoDB" id="9803333at2"/>
<dbReference type="NCBIfam" id="NF005559">
    <property type="entry name" value="PRK07231.1"/>
    <property type="match status" value="1"/>
</dbReference>
<dbReference type="InterPro" id="IPR036291">
    <property type="entry name" value="NAD(P)-bd_dom_sf"/>
</dbReference>
<dbReference type="GO" id="GO:0016491">
    <property type="term" value="F:oxidoreductase activity"/>
    <property type="evidence" value="ECO:0007669"/>
    <property type="project" value="UniProtKB-KW"/>
</dbReference>
<comment type="caution">
    <text evidence="4">The sequence shown here is derived from an EMBL/GenBank/DDBJ whole genome shotgun (WGS) entry which is preliminary data.</text>
</comment>
<gene>
    <name evidence="4" type="ORF">BA062_23550</name>
</gene>
<dbReference type="PANTHER" id="PTHR43639">
    <property type="entry name" value="OXIDOREDUCTASE, SHORT-CHAIN DEHYDROGENASE/REDUCTASE FAMILY (AFU_ORTHOLOGUE AFUA_5G02870)"/>
    <property type="match status" value="1"/>
</dbReference>
<feature type="domain" description="Ketoreductase" evidence="3">
    <location>
        <begin position="11"/>
        <end position="192"/>
    </location>
</feature>
<sequence>MILDRFRLTGKVAVVTGSGRGIGAATALALAEAGADVVLSARTREQLDEVAARIADAGRKAHVVPADLTGPAAAGMLADAAVETFGRLDVVVNNVGGTFPRPLADTSTEFLEEAFRFNVGTAHALTRAAVPALLEAGGGAIVNVSSVMGRVSGRGFLAYGTAKGALAQYTRLAAADLAPKIRVNAVAVGSVATSALQVVVDNPALRERMEAATPLRRIGDPEDIAAAILYLTSPAGSYVTGKVLQVDGGQQAPNLELGLPDLT</sequence>
<keyword evidence="5" id="KW-1185">Reference proteome</keyword>